<dbReference type="GO" id="GO:0071949">
    <property type="term" value="F:FAD binding"/>
    <property type="evidence" value="ECO:0007669"/>
    <property type="project" value="InterPro"/>
</dbReference>
<dbReference type="PANTHER" id="PTHR46865:SF2">
    <property type="entry name" value="MONOOXYGENASE"/>
    <property type="match status" value="1"/>
</dbReference>
<dbReference type="InterPro" id="IPR036188">
    <property type="entry name" value="FAD/NAD-bd_sf"/>
</dbReference>
<dbReference type="Pfam" id="PF01494">
    <property type="entry name" value="FAD_binding_3"/>
    <property type="match status" value="1"/>
</dbReference>
<evidence type="ECO:0000259" key="1">
    <source>
        <dbReference type="Pfam" id="PF01494"/>
    </source>
</evidence>
<dbReference type="RefSeq" id="WP_106192319.1">
    <property type="nucleotide sequence ID" value="NZ_PVTF01000011.1"/>
</dbReference>
<dbReference type="PRINTS" id="PR00420">
    <property type="entry name" value="RNGMNOXGNASE"/>
</dbReference>
<feature type="domain" description="FAD-binding" evidence="1">
    <location>
        <begin position="7"/>
        <end position="322"/>
    </location>
</feature>
<keyword evidence="3" id="KW-1185">Reference proteome</keyword>
<sequence length="403" mass="43246">MTSSRTALIAGASIAGPALAHWLSRYGWDVTVVERAPAPRTAGQNIDVRGVGATVLERMGIRDAVAARRTGELGASFIGPDGKVAGVFPAGASGVDGATAELEILRGDLSDLLVEATAGEVEYVYGDHVTEVEDTADGVRVHLRSGAVHDVDVVVAADGLNSTTREVFGFRVPVHHIGLESTYFTIDRAPEDDDYWRWYNPGRGRSVQLRPDPYGGIRAVLSQLVSPAWAAGSVRRTRAEQVKHLRGAFADAGWHTDRVLDGLVTADDLYYEHLGQVKAPQWFHGRTVLAGDAAHCASPLSGMGTTLALTGAYVLAGELARHDDHTDAFFEYERIMRPFVARAQKLPPFGPRLATPVSRFGVAAFAAVVKVVSSPPLRRLGDKVASRPADAVDLPDYRALVRL</sequence>
<accession>A0A2T0STW2</accession>
<dbReference type="Gene3D" id="3.50.50.60">
    <property type="entry name" value="FAD/NAD(P)-binding domain"/>
    <property type="match status" value="1"/>
</dbReference>
<dbReference type="SUPFAM" id="SSF51905">
    <property type="entry name" value="FAD/NAD(P)-binding domain"/>
    <property type="match status" value="1"/>
</dbReference>
<dbReference type="InterPro" id="IPR051704">
    <property type="entry name" value="FAD_aromatic-hydroxylase"/>
</dbReference>
<dbReference type="PANTHER" id="PTHR46865">
    <property type="entry name" value="OXIDOREDUCTASE-RELATED"/>
    <property type="match status" value="1"/>
</dbReference>
<dbReference type="OrthoDB" id="4293235at2"/>
<name>A0A2T0STW2_9PSEU</name>
<reference evidence="2 3" key="1">
    <citation type="submission" date="2018-03" db="EMBL/GenBank/DDBJ databases">
        <title>Genomic Encyclopedia of Archaeal and Bacterial Type Strains, Phase II (KMG-II): from individual species to whole genera.</title>
        <authorList>
            <person name="Goeker M."/>
        </authorList>
    </citation>
    <scope>NUCLEOTIDE SEQUENCE [LARGE SCALE GENOMIC DNA]</scope>
    <source>
        <strain evidence="2 3">DSM 44720</strain>
    </source>
</reference>
<evidence type="ECO:0000313" key="3">
    <source>
        <dbReference type="Proteomes" id="UP000239494"/>
    </source>
</evidence>
<organism evidence="2 3">
    <name type="scientific">Umezawaea tangerina</name>
    <dbReference type="NCBI Taxonomy" id="84725"/>
    <lineage>
        <taxon>Bacteria</taxon>
        <taxon>Bacillati</taxon>
        <taxon>Actinomycetota</taxon>
        <taxon>Actinomycetes</taxon>
        <taxon>Pseudonocardiales</taxon>
        <taxon>Pseudonocardiaceae</taxon>
        <taxon>Umezawaea</taxon>
    </lineage>
</organism>
<protein>
    <submittedName>
        <fullName evidence="2">2-polyprenyl-6-methoxyphenol hydroxylase-like FAD-dependent oxidoreductase</fullName>
    </submittedName>
</protein>
<dbReference type="EMBL" id="PVTF01000011">
    <property type="protein sequence ID" value="PRY36861.1"/>
    <property type="molecule type" value="Genomic_DNA"/>
</dbReference>
<dbReference type="Gene3D" id="3.30.9.10">
    <property type="entry name" value="D-Amino Acid Oxidase, subunit A, domain 2"/>
    <property type="match status" value="1"/>
</dbReference>
<gene>
    <name evidence="2" type="ORF">CLV43_111233</name>
</gene>
<proteinExistence type="predicted"/>
<dbReference type="AlphaFoldDB" id="A0A2T0STW2"/>
<evidence type="ECO:0000313" key="2">
    <source>
        <dbReference type="EMBL" id="PRY36861.1"/>
    </source>
</evidence>
<dbReference type="InterPro" id="IPR002938">
    <property type="entry name" value="FAD-bd"/>
</dbReference>
<comment type="caution">
    <text evidence="2">The sequence shown here is derived from an EMBL/GenBank/DDBJ whole genome shotgun (WGS) entry which is preliminary data.</text>
</comment>
<dbReference type="Proteomes" id="UP000239494">
    <property type="component" value="Unassembled WGS sequence"/>
</dbReference>